<feature type="domain" description="DUF6933" evidence="1">
    <location>
        <begin position="2"/>
        <end position="109"/>
    </location>
</feature>
<name>T0KQE3_9BACT</name>
<dbReference type="Pfam" id="PF22016">
    <property type="entry name" value="DUF6933"/>
    <property type="match status" value="1"/>
</dbReference>
<protein>
    <recommendedName>
        <fullName evidence="1">DUF6933 domain-containing protein</fullName>
    </recommendedName>
</protein>
<proteinExistence type="predicted"/>
<evidence type="ECO:0000313" key="3">
    <source>
        <dbReference type="Proteomes" id="UP000015520"/>
    </source>
</evidence>
<keyword evidence="3" id="KW-1185">Reference proteome</keyword>
<comment type="caution">
    <text evidence="2">The sequence shown here is derived from an EMBL/GenBank/DDBJ whole genome shotgun (WGS) entry which is preliminary data.</text>
</comment>
<evidence type="ECO:0000313" key="2">
    <source>
        <dbReference type="EMBL" id="EQB39154.1"/>
    </source>
</evidence>
<sequence length="117" mass="13782">MITNNKTLYSFFLFGLKADDFKHFEEVVRERVFKLLIESGLAQSQFEKILESMEIINYSKTSNRSVVASMNDMKRQIESYLEIGNDIYEVNRKLNKTPYKAIGYKYPVKLFSEMLKS</sequence>
<evidence type="ECO:0000259" key="1">
    <source>
        <dbReference type="Pfam" id="PF22016"/>
    </source>
</evidence>
<dbReference type="EMBL" id="AUPZ01000010">
    <property type="protein sequence ID" value="EQB39154.1"/>
    <property type="molecule type" value="Genomic_DNA"/>
</dbReference>
<accession>T0KQE3</accession>
<dbReference type="Proteomes" id="UP000015520">
    <property type="component" value="Unassembled WGS sequence"/>
</dbReference>
<reference evidence="2 3" key="1">
    <citation type="submission" date="2013-07" db="EMBL/GenBank/DDBJ databases">
        <title>Sulfurimonas hongkongensis AST-10 Genome Sequencing.</title>
        <authorList>
            <person name="Cai L."/>
            <person name="Zhang T."/>
        </authorList>
    </citation>
    <scope>NUCLEOTIDE SEQUENCE [LARGE SCALE GENOMIC DNA]</scope>
    <source>
        <strain evidence="2 3">AST-10</strain>
    </source>
</reference>
<dbReference type="AlphaFoldDB" id="T0KQE3"/>
<dbReference type="eggNOG" id="ENOG50339NT">
    <property type="taxonomic scope" value="Bacteria"/>
</dbReference>
<gene>
    <name evidence="2" type="ORF">M947_08315</name>
</gene>
<dbReference type="InterPro" id="IPR053864">
    <property type="entry name" value="DUF6933"/>
</dbReference>
<dbReference type="PATRIC" id="fig|1172190.3.peg.1605"/>
<organism evidence="2 3">
    <name type="scientific">Sulfurimonas hongkongensis</name>
    <dbReference type="NCBI Taxonomy" id="1172190"/>
    <lineage>
        <taxon>Bacteria</taxon>
        <taxon>Pseudomonadati</taxon>
        <taxon>Campylobacterota</taxon>
        <taxon>Epsilonproteobacteria</taxon>
        <taxon>Campylobacterales</taxon>
        <taxon>Sulfurimonadaceae</taxon>
        <taxon>Sulfurimonas</taxon>
    </lineage>
</organism>